<proteinExistence type="predicted"/>
<evidence type="ECO:0000313" key="3">
    <source>
        <dbReference type="EMBL" id="MDI1492917.1"/>
    </source>
</evidence>
<feature type="region of interest" description="Disordered" evidence="1">
    <location>
        <begin position="486"/>
        <end position="506"/>
    </location>
</feature>
<sequence length="763" mass="88222">MDITEEPRALDRSSIESLDNTEQPTLQDRTISKTLESGNGTLNLMSHTSNKDELIPIPEDDPNASFPASAADQKFTKRKNARGKIIWAAAADQHKFTKRASVDATLCDLCRECIGDIITGDCVLKAASERSSRWTYEYPPEALSFALLLSFRFYEGINSVETSALRGCSLCRMISQGPWQVGSRQMYISVTPLRGDTSLRANLPTVKNTTKEPWMISSWMQGWSYCQGFLPVVQDVDRQVTDLNPQEWYFHNIGSDKVMDTIRTWKSECLEKHPLCARKTPSSLPTRVIDVGRADSSDDPYVLESGGRAAPYIALSYCWGSGNKFVSTRNSIAKRRERFMLAELPKTLRDAVLVTRRLGMRYLWVDALCIVQDDDKDWQSESSNMRAIYRNALFVISALDASHSDSGMFHDRTALIASSDDPSATQTNLYVREDERDQQWLTYYQQNSLGERAWALQERFMATALLHFSRRRLHWECRTCNLFEDGERRDSHPTSKDFGRSTDVKQPTDERDWYHLVSLYLKRQLTHTSDKLAAIAGLATEFEEQEWCRGYLVGLWQSDIVRGLLWHINDPDDDFKDAAQFAKQFAKLELNPRFPSWSWASSDGHHDWDQIRSQLRRHRTPYDIDVEGMRVELSEENKAAKAVKGSLTFKAFMVLLSHDELVLPQIQPWHQDLIFKKAKHLPPYWQRYLNVPTKRPCWLARMATWTVWFAPHRQFVFETFFLLLEEAPDENVFRRVGLYKRYHDDPDEQLTIQDMVRREITII</sequence>
<dbReference type="AlphaFoldDB" id="A0AA43U1V6"/>
<feature type="compositionally biased region" description="Polar residues" evidence="1">
    <location>
        <begin position="15"/>
        <end position="32"/>
    </location>
</feature>
<name>A0AA43U1V6_9LECA</name>
<evidence type="ECO:0000256" key="1">
    <source>
        <dbReference type="SAM" id="MobiDB-lite"/>
    </source>
</evidence>
<comment type="caution">
    <text evidence="3">The sequence shown here is derived from an EMBL/GenBank/DDBJ whole genome shotgun (WGS) entry which is preliminary data.</text>
</comment>
<dbReference type="Proteomes" id="UP001161017">
    <property type="component" value="Unassembled WGS sequence"/>
</dbReference>
<dbReference type="PANTHER" id="PTHR33112">
    <property type="entry name" value="DOMAIN PROTEIN, PUTATIVE-RELATED"/>
    <property type="match status" value="1"/>
</dbReference>
<reference evidence="3" key="1">
    <citation type="journal article" date="2023" name="Genome Biol. Evol.">
        <title>First Whole Genome Sequence and Flow Cytometry Genome Size Data for the Lichen-Forming Fungus Ramalina farinacea (Ascomycota).</title>
        <authorList>
            <person name="Llewellyn T."/>
            <person name="Mian S."/>
            <person name="Hill R."/>
            <person name="Leitch I.J."/>
            <person name="Gaya E."/>
        </authorList>
    </citation>
    <scope>NUCLEOTIDE SEQUENCE</scope>
    <source>
        <strain evidence="3">LIQ254RAFAR</strain>
    </source>
</reference>
<keyword evidence="4" id="KW-1185">Reference proteome</keyword>
<feature type="compositionally biased region" description="Basic and acidic residues" evidence="1">
    <location>
        <begin position="1"/>
        <end position="14"/>
    </location>
</feature>
<organism evidence="3 4">
    <name type="scientific">Ramalina farinacea</name>
    <dbReference type="NCBI Taxonomy" id="258253"/>
    <lineage>
        <taxon>Eukaryota</taxon>
        <taxon>Fungi</taxon>
        <taxon>Dikarya</taxon>
        <taxon>Ascomycota</taxon>
        <taxon>Pezizomycotina</taxon>
        <taxon>Lecanoromycetes</taxon>
        <taxon>OSLEUM clade</taxon>
        <taxon>Lecanoromycetidae</taxon>
        <taxon>Lecanorales</taxon>
        <taxon>Lecanorineae</taxon>
        <taxon>Ramalinaceae</taxon>
        <taxon>Ramalina</taxon>
    </lineage>
</organism>
<dbReference type="Pfam" id="PF06985">
    <property type="entry name" value="HET"/>
    <property type="match status" value="1"/>
</dbReference>
<dbReference type="EMBL" id="JAPUFD010000022">
    <property type="protein sequence ID" value="MDI1492917.1"/>
    <property type="molecule type" value="Genomic_DNA"/>
</dbReference>
<evidence type="ECO:0000259" key="2">
    <source>
        <dbReference type="Pfam" id="PF06985"/>
    </source>
</evidence>
<feature type="region of interest" description="Disordered" evidence="1">
    <location>
        <begin position="1"/>
        <end position="32"/>
    </location>
</feature>
<protein>
    <recommendedName>
        <fullName evidence="2">Heterokaryon incompatibility domain-containing protein</fullName>
    </recommendedName>
</protein>
<gene>
    <name evidence="3" type="ORF">OHK93_004700</name>
</gene>
<evidence type="ECO:0000313" key="4">
    <source>
        <dbReference type="Proteomes" id="UP001161017"/>
    </source>
</evidence>
<dbReference type="InterPro" id="IPR010730">
    <property type="entry name" value="HET"/>
</dbReference>
<dbReference type="PANTHER" id="PTHR33112:SF16">
    <property type="entry name" value="HETEROKARYON INCOMPATIBILITY DOMAIN-CONTAINING PROTEIN"/>
    <property type="match status" value="1"/>
</dbReference>
<accession>A0AA43U1V6</accession>
<feature type="domain" description="Heterokaryon incompatibility" evidence="2">
    <location>
        <begin position="312"/>
        <end position="458"/>
    </location>
</feature>